<dbReference type="AlphaFoldDB" id="A0A2I1BU48"/>
<evidence type="ECO:0000313" key="2">
    <source>
        <dbReference type="Proteomes" id="UP000234474"/>
    </source>
</evidence>
<dbReference type="EMBL" id="MSZS01000011">
    <property type="protein sequence ID" value="PKX88886.1"/>
    <property type="molecule type" value="Genomic_DNA"/>
</dbReference>
<reference evidence="2" key="1">
    <citation type="journal article" date="2018" name="Proc. Natl. Acad. Sci. U.S.A.">
        <title>Linking secondary metabolites to gene clusters through genome sequencing of six diverse Aspergillus species.</title>
        <authorList>
            <person name="Kaerboelling I."/>
            <person name="Vesth T.C."/>
            <person name="Frisvad J.C."/>
            <person name="Nybo J.L."/>
            <person name="Theobald S."/>
            <person name="Kuo A."/>
            <person name="Bowyer P."/>
            <person name="Matsuda Y."/>
            <person name="Mondo S."/>
            <person name="Lyhne E.K."/>
            <person name="Kogle M.E."/>
            <person name="Clum A."/>
            <person name="Lipzen A."/>
            <person name="Salamov A."/>
            <person name="Ngan C.Y."/>
            <person name="Daum C."/>
            <person name="Chiniquy J."/>
            <person name="Barry K."/>
            <person name="LaButti K."/>
            <person name="Haridas S."/>
            <person name="Simmons B.A."/>
            <person name="Magnuson J.K."/>
            <person name="Mortensen U.H."/>
            <person name="Larsen T.O."/>
            <person name="Grigoriev I.V."/>
            <person name="Baker S.E."/>
            <person name="Andersen M.R."/>
        </authorList>
    </citation>
    <scope>NUCLEOTIDE SEQUENCE [LARGE SCALE GENOMIC DNA]</scope>
    <source>
        <strain evidence="2">IBT 16806</strain>
    </source>
</reference>
<accession>A0A2I1BU48</accession>
<organism evidence="1 2">
    <name type="scientific">Aspergillus novofumigatus (strain IBT 16806)</name>
    <dbReference type="NCBI Taxonomy" id="1392255"/>
    <lineage>
        <taxon>Eukaryota</taxon>
        <taxon>Fungi</taxon>
        <taxon>Dikarya</taxon>
        <taxon>Ascomycota</taxon>
        <taxon>Pezizomycotina</taxon>
        <taxon>Eurotiomycetes</taxon>
        <taxon>Eurotiomycetidae</taxon>
        <taxon>Eurotiales</taxon>
        <taxon>Aspergillaceae</taxon>
        <taxon>Aspergillus</taxon>
        <taxon>Aspergillus subgen. Fumigati</taxon>
    </lineage>
</organism>
<dbReference type="RefSeq" id="XP_024677481.1">
    <property type="nucleotide sequence ID" value="XM_024830424.1"/>
</dbReference>
<gene>
    <name evidence="1" type="ORF">P174DRAFT_464626</name>
</gene>
<comment type="caution">
    <text evidence="1">The sequence shown here is derived from an EMBL/GenBank/DDBJ whole genome shotgun (WGS) entry which is preliminary data.</text>
</comment>
<dbReference type="VEuPathDB" id="FungiDB:P174DRAFT_464626"/>
<dbReference type="STRING" id="1392255.A0A2I1BU48"/>
<dbReference type="OrthoDB" id="4506156at2759"/>
<evidence type="ECO:0000313" key="1">
    <source>
        <dbReference type="EMBL" id="PKX88886.1"/>
    </source>
</evidence>
<proteinExistence type="predicted"/>
<dbReference type="OMA" id="KEAHICG"/>
<dbReference type="Proteomes" id="UP000234474">
    <property type="component" value="Unassembled WGS sequence"/>
</dbReference>
<protein>
    <submittedName>
        <fullName evidence="1">Uncharacterized protein</fullName>
    </submittedName>
</protein>
<dbReference type="GeneID" id="36537750"/>
<name>A0A2I1BU48_ASPN1</name>
<keyword evidence="2" id="KW-1185">Reference proteome</keyword>
<sequence>MKVARKIQELAPMFNRHQQLMGSIDEESIRTIRRLKHIIGKFRSLIDGEPISTVERWIAQFEWSRLSKKTVPSLFQDMEVLERSMRTIGTLMHIQLLSQTHQRDESDVVVAQLESFKKMLGIEFDKLRQAQRVQKTLMIQQQISPGQRLEATEFAQQMLQILEKEIPRLIIHQPAESLSMSDLRSLPTSPISYEPSPITTPHHLPPAALGARRLSPSCSRTRMPHHPGGRFRGKEEPSQPLQQVKTKEAHICRCHLLDHQNWFLARPLDDHLLIVPIHLAMHLTSNVQCIVVALIHLEDGGTTAKYLNMAMEVR</sequence>